<sequence>MLSFLSNGTPNGENTPWWVKITTVSPHCLYYFGPFDSFEEARQEQGGYLEDLEEEGARGISLSIERADPHALTVFEDGSDPPISLFPHARTFSRFIS</sequence>
<evidence type="ECO:0000313" key="1">
    <source>
        <dbReference type="EMBL" id="MEG3436444.1"/>
    </source>
</evidence>
<proteinExistence type="predicted"/>
<dbReference type="AlphaFoldDB" id="A0AAW9QMS3"/>
<gene>
    <name evidence="1" type="ORF">V0288_04875</name>
</gene>
<protein>
    <submittedName>
        <fullName evidence="1">DUF1816 domain-containing protein</fullName>
    </submittedName>
</protein>
<dbReference type="RefSeq" id="WP_332863900.1">
    <property type="nucleotide sequence ID" value="NZ_JBAFSM010000006.1"/>
</dbReference>
<dbReference type="Proteomes" id="UP001328733">
    <property type="component" value="Unassembled WGS sequence"/>
</dbReference>
<dbReference type="Pfam" id="PF08846">
    <property type="entry name" value="DUF1816"/>
    <property type="match status" value="1"/>
</dbReference>
<evidence type="ECO:0000313" key="2">
    <source>
        <dbReference type="Proteomes" id="UP001328733"/>
    </source>
</evidence>
<dbReference type="EMBL" id="JBAFSM010000006">
    <property type="protein sequence ID" value="MEG3436444.1"/>
    <property type="molecule type" value="Genomic_DNA"/>
</dbReference>
<reference evidence="1 2" key="1">
    <citation type="submission" date="2024-01" db="EMBL/GenBank/DDBJ databases">
        <title>Genomic insights into the taxonomy and metabolism of the cyanobacterium Pannus brasiliensis CCIBt3594.</title>
        <authorList>
            <person name="Machado M."/>
            <person name="Botero N.B."/>
            <person name="Andreote A.P.D."/>
            <person name="Feitosa A.M.T."/>
            <person name="Popin R."/>
            <person name="Sivonen K."/>
            <person name="Fiore M.F."/>
        </authorList>
    </citation>
    <scope>NUCLEOTIDE SEQUENCE [LARGE SCALE GENOMIC DNA]</scope>
    <source>
        <strain evidence="1 2">CCIBt3594</strain>
    </source>
</reference>
<dbReference type="InterPro" id="IPR014945">
    <property type="entry name" value="DUF1816"/>
</dbReference>
<organism evidence="1 2">
    <name type="scientific">Pannus brasiliensis CCIBt3594</name>
    <dbReference type="NCBI Taxonomy" id="1427578"/>
    <lineage>
        <taxon>Bacteria</taxon>
        <taxon>Bacillati</taxon>
        <taxon>Cyanobacteriota</taxon>
        <taxon>Cyanophyceae</taxon>
        <taxon>Oscillatoriophycideae</taxon>
        <taxon>Chroococcales</taxon>
        <taxon>Microcystaceae</taxon>
        <taxon>Pannus</taxon>
    </lineage>
</organism>
<name>A0AAW9QMS3_9CHRO</name>
<comment type="caution">
    <text evidence="1">The sequence shown here is derived from an EMBL/GenBank/DDBJ whole genome shotgun (WGS) entry which is preliminary data.</text>
</comment>
<accession>A0AAW9QMS3</accession>
<keyword evidence="2" id="KW-1185">Reference proteome</keyword>